<sequence>MTAGGAGARPSARSAEVGQAGGEFRSGCARSTFVPRFRLLSSLGSAALVAGLFFLASPILGLSAAKAGNPRAETVHKVFPSAVRIQISAKGEIVRSASGIVFAEEGGRSYVLTNAHVVEPAKSWPEKVDLRVLPADGSAPLAATVLARGRVPDVDLAVLEVPARLPTTPLAADDALELGDDLVVIGAPFGKGLSVAAGIVSQVEYDLAENAAAARTAKALKTDAAIGYGSSGGGVFDVPGGRLIGLVEGYRTARVAFGKDEDQYAFDVPMPGETFVAPAAKIRRFLVERGLGRLAPQGASVANAQGPVATPGKSF</sequence>
<evidence type="ECO:0008006" key="4">
    <source>
        <dbReference type="Google" id="ProtNLM"/>
    </source>
</evidence>
<evidence type="ECO:0000313" key="3">
    <source>
        <dbReference type="Proteomes" id="UP001162891"/>
    </source>
</evidence>
<dbReference type="Gene3D" id="2.40.10.120">
    <property type="match status" value="1"/>
</dbReference>
<proteinExistence type="predicted"/>
<keyword evidence="1" id="KW-0472">Membrane</keyword>
<organism evidence="2 3">
    <name type="scientific">Anaeromyxobacter oryzae</name>
    <dbReference type="NCBI Taxonomy" id="2918170"/>
    <lineage>
        <taxon>Bacteria</taxon>
        <taxon>Pseudomonadati</taxon>
        <taxon>Myxococcota</taxon>
        <taxon>Myxococcia</taxon>
        <taxon>Myxococcales</taxon>
        <taxon>Cystobacterineae</taxon>
        <taxon>Anaeromyxobacteraceae</taxon>
        <taxon>Anaeromyxobacter</taxon>
    </lineage>
</organism>
<name>A0ABM7X3M4_9BACT</name>
<dbReference type="PANTHER" id="PTHR43019:SF23">
    <property type="entry name" value="PROTEASE DO-LIKE 5, CHLOROPLASTIC"/>
    <property type="match status" value="1"/>
</dbReference>
<protein>
    <recommendedName>
        <fullName evidence="4">Peptidase S1 and S6, chymotrypsin/Hap</fullName>
    </recommendedName>
</protein>
<evidence type="ECO:0000256" key="1">
    <source>
        <dbReference type="SAM" id="Phobius"/>
    </source>
</evidence>
<evidence type="ECO:0000313" key="2">
    <source>
        <dbReference type="EMBL" id="BDG06402.1"/>
    </source>
</evidence>
<dbReference type="InterPro" id="IPR001940">
    <property type="entry name" value="Peptidase_S1C"/>
</dbReference>
<dbReference type="PRINTS" id="PR00834">
    <property type="entry name" value="PROTEASES2C"/>
</dbReference>
<dbReference type="SUPFAM" id="SSF50494">
    <property type="entry name" value="Trypsin-like serine proteases"/>
    <property type="match status" value="1"/>
</dbReference>
<dbReference type="EMBL" id="AP025591">
    <property type="protein sequence ID" value="BDG06402.1"/>
    <property type="molecule type" value="Genomic_DNA"/>
</dbReference>
<keyword evidence="1" id="KW-0812">Transmembrane</keyword>
<accession>A0ABM7X3M4</accession>
<dbReference type="InterPro" id="IPR009003">
    <property type="entry name" value="Peptidase_S1_PA"/>
</dbReference>
<gene>
    <name evidence="2" type="ORF">AMOR_53980</name>
</gene>
<dbReference type="PANTHER" id="PTHR43019">
    <property type="entry name" value="SERINE ENDOPROTEASE DEGS"/>
    <property type="match status" value="1"/>
</dbReference>
<reference evidence="3" key="1">
    <citation type="journal article" date="2022" name="Int. J. Syst. Evol. Microbiol.">
        <title>Anaeromyxobacter oryzae sp. nov., Anaeromyxobacter diazotrophicus sp. nov. and Anaeromyxobacter paludicola sp. nov., isolated from paddy soils.</title>
        <authorList>
            <person name="Itoh H."/>
            <person name="Xu Z."/>
            <person name="Mise K."/>
            <person name="Masuda Y."/>
            <person name="Ushijima N."/>
            <person name="Hayakawa C."/>
            <person name="Shiratori Y."/>
            <person name="Senoo K."/>
        </authorList>
    </citation>
    <scope>NUCLEOTIDE SEQUENCE [LARGE SCALE GENOMIC DNA]</scope>
    <source>
        <strain evidence="3">Red232</strain>
    </source>
</reference>
<feature type="transmembrane region" description="Helical" evidence="1">
    <location>
        <begin position="39"/>
        <end position="62"/>
    </location>
</feature>
<dbReference type="Pfam" id="PF13365">
    <property type="entry name" value="Trypsin_2"/>
    <property type="match status" value="1"/>
</dbReference>
<keyword evidence="1" id="KW-1133">Transmembrane helix</keyword>
<dbReference type="Proteomes" id="UP001162891">
    <property type="component" value="Chromosome"/>
</dbReference>
<keyword evidence="3" id="KW-1185">Reference proteome</keyword>